<evidence type="ECO:0000256" key="2">
    <source>
        <dbReference type="ARBA" id="ARBA00005745"/>
    </source>
</evidence>
<dbReference type="GO" id="GO:0005886">
    <property type="term" value="C:plasma membrane"/>
    <property type="evidence" value="ECO:0007669"/>
    <property type="project" value="UniProtKB-SubCell"/>
</dbReference>
<dbReference type="Proteomes" id="UP001344888">
    <property type="component" value="Unassembled WGS sequence"/>
</dbReference>
<dbReference type="PANTHER" id="PTHR30012:SF0">
    <property type="entry name" value="TYPE II SECRETION SYSTEM PROTEIN F-RELATED"/>
    <property type="match status" value="1"/>
</dbReference>
<keyword evidence="5 7" id="KW-1133">Transmembrane helix</keyword>
<evidence type="ECO:0000256" key="4">
    <source>
        <dbReference type="ARBA" id="ARBA00022692"/>
    </source>
</evidence>
<dbReference type="PANTHER" id="PTHR30012">
    <property type="entry name" value="GENERAL SECRETION PATHWAY PROTEIN"/>
    <property type="match status" value="1"/>
</dbReference>
<dbReference type="Gene3D" id="1.20.81.30">
    <property type="entry name" value="Type II secretion system (T2SS), domain F"/>
    <property type="match status" value="2"/>
</dbReference>
<protein>
    <submittedName>
        <fullName evidence="9">Competence type IV pilus assembly protein ComGB</fullName>
    </submittedName>
</protein>
<evidence type="ECO:0000256" key="6">
    <source>
        <dbReference type="ARBA" id="ARBA00023136"/>
    </source>
</evidence>
<dbReference type="NCBIfam" id="NF041012">
    <property type="entry name" value="T4P_ComGB"/>
    <property type="match status" value="1"/>
</dbReference>
<dbReference type="AlphaFoldDB" id="A0AAW9NWX5"/>
<comment type="subcellular location">
    <subcellularLocation>
        <location evidence="1">Cell membrane</location>
        <topology evidence="1">Multi-pass membrane protein</topology>
    </subcellularLocation>
</comment>
<keyword evidence="3" id="KW-1003">Cell membrane</keyword>
<evidence type="ECO:0000259" key="8">
    <source>
        <dbReference type="Pfam" id="PF00482"/>
    </source>
</evidence>
<dbReference type="EMBL" id="JARSFG010000020">
    <property type="protein sequence ID" value="MEC1180084.1"/>
    <property type="molecule type" value="Genomic_DNA"/>
</dbReference>
<dbReference type="InterPro" id="IPR003004">
    <property type="entry name" value="GspF/PilC"/>
</dbReference>
<feature type="transmembrane region" description="Helical" evidence="7">
    <location>
        <begin position="329"/>
        <end position="350"/>
    </location>
</feature>
<keyword evidence="4 7" id="KW-0812">Transmembrane</keyword>
<keyword evidence="6 7" id="KW-0472">Membrane</keyword>
<dbReference type="RefSeq" id="WP_326124597.1">
    <property type="nucleotide sequence ID" value="NZ_JARSFG010000020.1"/>
</dbReference>
<dbReference type="InterPro" id="IPR018076">
    <property type="entry name" value="T2SS_GspF_dom"/>
</dbReference>
<dbReference type="InterPro" id="IPR047692">
    <property type="entry name" value="T4P_ComGB"/>
</dbReference>
<feature type="transmembrane region" description="Helical" evidence="7">
    <location>
        <begin position="177"/>
        <end position="196"/>
    </location>
</feature>
<reference evidence="9 10" key="1">
    <citation type="submission" date="2023-03" db="EMBL/GenBank/DDBJ databases">
        <title>Bacillus Genome Sequencing.</title>
        <authorList>
            <person name="Dunlap C."/>
        </authorList>
    </citation>
    <scope>NUCLEOTIDE SEQUENCE [LARGE SCALE GENOMIC DNA]</scope>
    <source>
        <strain evidence="9 10">B-59205</strain>
    </source>
</reference>
<feature type="transmembrane region" description="Helical" evidence="7">
    <location>
        <begin position="123"/>
        <end position="145"/>
    </location>
</feature>
<feature type="domain" description="Type II secretion system protein GspF" evidence="8">
    <location>
        <begin position="28"/>
        <end position="147"/>
    </location>
</feature>
<name>A0AAW9NWX5_9BACL</name>
<evidence type="ECO:0000256" key="5">
    <source>
        <dbReference type="ARBA" id="ARBA00022989"/>
    </source>
</evidence>
<evidence type="ECO:0000313" key="9">
    <source>
        <dbReference type="EMBL" id="MEC1180084.1"/>
    </source>
</evidence>
<sequence length="356" mass="42071">MQTLRIHNSLVKFAIRKRIRVKRLPELITRMSQLLQEGYTFHDCMTMLLPYHVKDYDYWQKLIDSCFQKGQSVTFILRQLGVRPQFLIAIQLAETTGQLADTLQVVAQQMVLQEKMKQRFTKILIYPILLFTFIISLFIAFRLYFLPTIEQMLHSRTTKAENSTIQWTKFFLHVPDYFIIFAFCLLTIIVITLIYIRRKRVDLQLYILMKIPILRYLWRLLMTRQFARSLGDLLVSGMSLQQSLFYLEQQQLQPQLAYTARCIHERIIYGDSLARTILLIGFFFPRFEQFVDHGEKSGLLGRELLIYAELLDQKLENTMQNAMQLIQPILFLVIAACIIAAYLSILLPMYKMLEVI</sequence>
<accession>A0AAW9NWX5</accession>
<organism evidence="9 10">
    <name type="scientific">Metasolibacillus meyeri</name>
    <dbReference type="NCBI Taxonomy" id="1071052"/>
    <lineage>
        <taxon>Bacteria</taxon>
        <taxon>Bacillati</taxon>
        <taxon>Bacillota</taxon>
        <taxon>Bacilli</taxon>
        <taxon>Bacillales</taxon>
        <taxon>Caryophanaceae</taxon>
        <taxon>Metasolibacillus</taxon>
    </lineage>
</organism>
<evidence type="ECO:0000313" key="10">
    <source>
        <dbReference type="Proteomes" id="UP001344888"/>
    </source>
</evidence>
<gene>
    <name evidence="9" type="primary">comGB</name>
    <name evidence="9" type="ORF">P9B03_16400</name>
</gene>
<evidence type="ECO:0000256" key="1">
    <source>
        <dbReference type="ARBA" id="ARBA00004651"/>
    </source>
</evidence>
<evidence type="ECO:0000256" key="3">
    <source>
        <dbReference type="ARBA" id="ARBA00022475"/>
    </source>
</evidence>
<evidence type="ECO:0000256" key="7">
    <source>
        <dbReference type="SAM" id="Phobius"/>
    </source>
</evidence>
<comment type="caution">
    <text evidence="9">The sequence shown here is derived from an EMBL/GenBank/DDBJ whole genome shotgun (WGS) entry which is preliminary data.</text>
</comment>
<proteinExistence type="inferred from homology"/>
<keyword evidence="10" id="KW-1185">Reference proteome</keyword>
<dbReference type="InterPro" id="IPR042094">
    <property type="entry name" value="T2SS_GspF_sf"/>
</dbReference>
<dbReference type="Pfam" id="PF00482">
    <property type="entry name" value="T2SSF"/>
    <property type="match status" value="2"/>
</dbReference>
<comment type="similarity">
    <text evidence="2">Belongs to the GSP F family.</text>
</comment>
<feature type="domain" description="Type II secretion system protein GspF" evidence="8">
    <location>
        <begin position="226"/>
        <end position="348"/>
    </location>
</feature>